<dbReference type="GO" id="GO:0035167">
    <property type="term" value="P:larval lymph gland hemopoiesis"/>
    <property type="evidence" value="ECO:0007669"/>
    <property type="project" value="UniProtKB-ARBA"/>
</dbReference>
<keyword evidence="3" id="KW-0221">Differentiation</keyword>
<dbReference type="Pfam" id="PF00096">
    <property type="entry name" value="zf-C2H2"/>
    <property type="match status" value="2"/>
</dbReference>
<keyword evidence="2" id="KW-0217">Developmental protein</keyword>
<dbReference type="SUPFAM" id="SSF57667">
    <property type="entry name" value="beta-beta-alpha zinc fingers"/>
    <property type="match status" value="1"/>
</dbReference>
<dbReference type="GO" id="GO:0006357">
    <property type="term" value="P:regulation of transcription by RNA polymerase II"/>
    <property type="evidence" value="ECO:0007669"/>
    <property type="project" value="TreeGrafter"/>
</dbReference>
<dbReference type="Pfam" id="PF00651">
    <property type="entry name" value="BTB"/>
    <property type="match status" value="1"/>
</dbReference>
<keyword evidence="6" id="KW-0804">Transcription</keyword>
<dbReference type="AlphaFoldDB" id="A0A6I8TH52"/>
<dbReference type="GO" id="GO:0007464">
    <property type="term" value="P:R3/R4 cell fate commitment"/>
    <property type="evidence" value="ECO:0007669"/>
    <property type="project" value="UniProtKB-ARBA"/>
</dbReference>
<dbReference type="PROSITE" id="PS50097">
    <property type="entry name" value="BTB"/>
    <property type="match status" value="1"/>
</dbReference>
<protein>
    <submittedName>
        <fullName evidence="10">Uncharacterized protein</fullName>
    </submittedName>
</protein>
<evidence type="ECO:0000256" key="1">
    <source>
        <dbReference type="ARBA" id="ARBA00004123"/>
    </source>
</evidence>
<dbReference type="FunFam" id="3.30.710.10:FF:000091">
    <property type="entry name" value="Lola, isoform F"/>
    <property type="match status" value="1"/>
</dbReference>
<evidence type="ECO:0000256" key="9">
    <source>
        <dbReference type="SAM" id="MobiDB-lite"/>
    </source>
</evidence>
<evidence type="ECO:0000256" key="7">
    <source>
        <dbReference type="ARBA" id="ARBA00023242"/>
    </source>
</evidence>
<feature type="compositionally biased region" description="Basic and acidic residues" evidence="9">
    <location>
        <begin position="308"/>
        <end position="319"/>
    </location>
</feature>
<dbReference type="Gene3D" id="3.30.710.10">
    <property type="entry name" value="Potassium Channel Kv1.1, Chain A"/>
    <property type="match status" value="1"/>
</dbReference>
<evidence type="ECO:0000256" key="5">
    <source>
        <dbReference type="ARBA" id="ARBA00023015"/>
    </source>
</evidence>
<evidence type="ECO:0000256" key="6">
    <source>
        <dbReference type="ARBA" id="ARBA00023163"/>
    </source>
</evidence>
<dbReference type="GO" id="GO:0045467">
    <property type="term" value="P:R7 cell development"/>
    <property type="evidence" value="ECO:0007669"/>
    <property type="project" value="UniProtKB-ARBA"/>
</dbReference>
<dbReference type="GO" id="GO:0007526">
    <property type="term" value="P:larval somatic muscle development"/>
    <property type="evidence" value="ECO:0007669"/>
    <property type="project" value="UniProtKB-ARBA"/>
</dbReference>
<dbReference type="Gene3D" id="3.30.160.60">
    <property type="entry name" value="Classic Zinc Finger"/>
    <property type="match status" value="1"/>
</dbReference>
<feature type="compositionally biased region" description="Low complexity" evidence="9">
    <location>
        <begin position="293"/>
        <end position="302"/>
    </location>
</feature>
<reference evidence="10" key="2">
    <citation type="submission" date="2020-05" db="UniProtKB">
        <authorList>
            <consortium name="EnsemblMetazoa"/>
        </authorList>
    </citation>
    <scope>IDENTIFICATION</scope>
    <source>
        <strain evidence="10">LVP_AGWG</strain>
    </source>
</reference>
<dbReference type="InterPro" id="IPR011333">
    <property type="entry name" value="SKP1/BTB/POZ_sf"/>
</dbReference>
<dbReference type="InterPro" id="IPR013087">
    <property type="entry name" value="Znf_C2H2_type"/>
</dbReference>
<keyword evidence="5" id="KW-0805">Transcription regulation</keyword>
<comment type="function">
    <text evidence="8">Putative transcription factor required for axon growth and guidance in the central and peripheral nervous systems. Repels CNS axons away from the midline by promoting the expression of the midline repellent sli and its receptor robo.</text>
</comment>
<feature type="region of interest" description="Disordered" evidence="9">
    <location>
        <begin position="166"/>
        <end position="228"/>
    </location>
</feature>
<dbReference type="OrthoDB" id="7739207at2759"/>
<reference evidence="10 11" key="1">
    <citation type="submission" date="2017-06" db="EMBL/GenBank/DDBJ databases">
        <title>Aedes aegypti genome working group (AGWG) sequencing and assembly.</title>
        <authorList>
            <consortium name="Aedes aegypti Genome Working Group (AGWG)"/>
            <person name="Matthews B.J."/>
        </authorList>
    </citation>
    <scope>NUCLEOTIDE SEQUENCE [LARGE SCALE GENOMIC DNA]</scope>
    <source>
        <strain evidence="10 11">LVP_AGWG</strain>
    </source>
</reference>
<dbReference type="EnsemblMetazoa" id="AAEL009212-RI">
    <property type="protein sequence ID" value="AAEL009212-PI"/>
    <property type="gene ID" value="AAEL009212"/>
</dbReference>
<keyword evidence="11" id="KW-1185">Reference proteome</keyword>
<accession>A0A6I8TH52</accession>
<evidence type="ECO:0000256" key="8">
    <source>
        <dbReference type="ARBA" id="ARBA00037382"/>
    </source>
</evidence>
<dbReference type="Proteomes" id="UP000008820">
    <property type="component" value="Chromosome 2"/>
</dbReference>
<dbReference type="InterPro" id="IPR000210">
    <property type="entry name" value="BTB/POZ_dom"/>
</dbReference>
<keyword evidence="4" id="KW-0524">Neurogenesis</keyword>
<keyword evidence="7" id="KW-0539">Nucleus</keyword>
<feature type="compositionally biased region" description="Low complexity" evidence="9">
    <location>
        <begin position="207"/>
        <end position="217"/>
    </location>
</feature>
<feature type="region of interest" description="Disordered" evidence="9">
    <location>
        <begin position="117"/>
        <end position="144"/>
    </location>
</feature>
<dbReference type="GO" id="GO:0048813">
    <property type="term" value="P:dendrite morphogenesis"/>
    <property type="evidence" value="ECO:0007669"/>
    <property type="project" value="UniProtKB-ARBA"/>
</dbReference>
<dbReference type="SUPFAM" id="SSF54695">
    <property type="entry name" value="POZ domain"/>
    <property type="match status" value="1"/>
</dbReference>
<dbReference type="InterPro" id="IPR051095">
    <property type="entry name" value="Dros_DevTransReg"/>
</dbReference>
<dbReference type="SMART" id="SM00225">
    <property type="entry name" value="BTB"/>
    <property type="match status" value="1"/>
</dbReference>
<proteinExistence type="predicted"/>
<dbReference type="PANTHER" id="PTHR23110:SF111">
    <property type="entry name" value="LONGITUDINALS LACKING PROTEIN, ISOFORMS F_I_K_T"/>
    <property type="match status" value="1"/>
</dbReference>
<dbReference type="GO" id="GO:0008406">
    <property type="term" value="P:gonad development"/>
    <property type="evidence" value="ECO:0007669"/>
    <property type="project" value="UniProtKB-ARBA"/>
</dbReference>
<evidence type="ECO:0000313" key="10">
    <source>
        <dbReference type="EnsemblMetazoa" id="AAEL009212-PI"/>
    </source>
</evidence>
<dbReference type="GO" id="GO:0005634">
    <property type="term" value="C:nucleus"/>
    <property type="evidence" value="ECO:0007669"/>
    <property type="project" value="UniProtKB-SubCell"/>
</dbReference>
<dbReference type="SMART" id="SM00355">
    <property type="entry name" value="ZnF_C2H2"/>
    <property type="match status" value="2"/>
</dbReference>
<gene>
    <name evidence="10" type="primary">5571687</name>
</gene>
<dbReference type="PROSITE" id="PS50157">
    <property type="entry name" value="ZINC_FINGER_C2H2_2"/>
    <property type="match status" value="2"/>
</dbReference>
<dbReference type="CDD" id="cd18315">
    <property type="entry name" value="BTB_POZ_BAB-like"/>
    <property type="match status" value="1"/>
</dbReference>
<feature type="compositionally biased region" description="Polar residues" evidence="9">
    <location>
        <begin position="427"/>
        <end position="438"/>
    </location>
</feature>
<feature type="region of interest" description="Disordered" evidence="9">
    <location>
        <begin position="419"/>
        <end position="443"/>
    </location>
</feature>
<feature type="region of interest" description="Disordered" evidence="9">
    <location>
        <begin position="293"/>
        <end position="365"/>
    </location>
</feature>
<evidence type="ECO:0000313" key="11">
    <source>
        <dbReference type="Proteomes" id="UP000008820"/>
    </source>
</evidence>
<comment type="subcellular location">
    <subcellularLocation>
        <location evidence="1">Nucleus</location>
    </subcellularLocation>
</comment>
<evidence type="ECO:0000256" key="4">
    <source>
        <dbReference type="ARBA" id="ARBA00022902"/>
    </source>
</evidence>
<feature type="compositionally biased region" description="Polar residues" evidence="9">
    <location>
        <begin position="117"/>
        <end position="141"/>
    </location>
</feature>
<dbReference type="GO" id="GO:0045476">
    <property type="term" value="P:nurse cell apoptotic process"/>
    <property type="evidence" value="ECO:0007669"/>
    <property type="project" value="UniProtKB-ARBA"/>
</dbReference>
<organism evidence="10 11">
    <name type="scientific">Aedes aegypti</name>
    <name type="common">Yellowfever mosquito</name>
    <name type="synonym">Culex aegypti</name>
    <dbReference type="NCBI Taxonomy" id="7159"/>
    <lineage>
        <taxon>Eukaryota</taxon>
        <taxon>Metazoa</taxon>
        <taxon>Ecdysozoa</taxon>
        <taxon>Arthropoda</taxon>
        <taxon>Hexapoda</taxon>
        <taxon>Insecta</taxon>
        <taxon>Pterygota</taxon>
        <taxon>Neoptera</taxon>
        <taxon>Endopterygota</taxon>
        <taxon>Diptera</taxon>
        <taxon>Nematocera</taxon>
        <taxon>Culicoidea</taxon>
        <taxon>Culicidae</taxon>
        <taxon>Culicinae</taxon>
        <taxon>Aedini</taxon>
        <taxon>Aedes</taxon>
        <taxon>Stegomyia</taxon>
    </lineage>
</organism>
<evidence type="ECO:0000256" key="3">
    <source>
        <dbReference type="ARBA" id="ARBA00022782"/>
    </source>
</evidence>
<dbReference type="GO" id="GO:0016199">
    <property type="term" value="P:axon midline choice point recognition"/>
    <property type="evidence" value="ECO:0007669"/>
    <property type="project" value="UniProtKB-ARBA"/>
</dbReference>
<dbReference type="InterPro" id="IPR036236">
    <property type="entry name" value="Znf_C2H2_sf"/>
</dbReference>
<name>A0A6I8TH52_AEDAE</name>
<dbReference type="PANTHER" id="PTHR23110">
    <property type="entry name" value="BTB DOMAIN TRANSCRIPTION FACTOR"/>
    <property type="match status" value="1"/>
</dbReference>
<feature type="compositionally biased region" description="Polar residues" evidence="9">
    <location>
        <begin position="171"/>
        <end position="181"/>
    </location>
</feature>
<sequence length="591" mass="64519">MDDDQQFCLRWNNHQSTLISVFDTLLENGTLVDCTLAAEGKFLKAHKVVLSACSPYFAALLSQQYDKHPIFILKDVKFQELRAMMDYMYRGEVNISQDQLAALLKAAESLQIKGLSDNRSTSAAPSQQKQAQNEASSTKSLLTPVVPANKASGLTIENKRPLKQDILDTDVSGSREGSVSPTLRKRKKIRRRSVDNNNVIDNHDQHSNSSSHSMHTSLQPQTQTSPVVVGVPANNNVATSIVPSAPTPSNSSNILSTSAVAVAAAASVKKTDSVQQQQVADALKLQLVKHQSQQQHLQQTQQTDDEERSSAEHAEAHDDQDSDNDTDDSQRPVQGVTGLVESQDKTINQSELMIEPKNEYDDGQDENVEDLTLDEEELLDDLDQAGPSHGGEGSSQSYAQWQMDREQNEAFMAAQDAVGGQHRDAQVSVSAGHTTPSGQGSGKSMIIHSEVIVAGTHQQQSQPPMDEQPCDLRLLTPSYLREFGSEQSSQQRELLAAAAAAVANASGTSSNPLSVPLFKGINISTSPTVPSSIGGAYTCSRCGNSYARPHSLNRHIRFECGVEPKFECPVCHKKSKHKHNLVLHMRTHQHR</sequence>
<evidence type="ECO:0000256" key="2">
    <source>
        <dbReference type="ARBA" id="ARBA00022473"/>
    </source>
</evidence>